<name>A0ACB9X6J0_CHAAC</name>
<dbReference type="EMBL" id="CM043792">
    <property type="protein sequence ID" value="KAI4821594.1"/>
    <property type="molecule type" value="Genomic_DNA"/>
</dbReference>
<protein>
    <submittedName>
        <fullName evidence="1">Uncharacterized protein</fullName>
    </submittedName>
</protein>
<sequence length="205" mass="23256">RVAVVHNNASNTKLCTETLKKELEKWGNIQGVYCSGHATAVQKYSPKTGQNTSHSCGCQESQPSITKKADRTRDLTADQWKLAQETAEVLGPLITLTELLSQEENVSLSATMQMLFNLKRRHLSLEEDDSPAIREHWTSDLSNNYNSSRTRRRTSSTLRLSAWLNIYTSDRPFGRWKEGRQQAIEKRRLPCHPHKKETAGYADGV</sequence>
<evidence type="ECO:0000313" key="1">
    <source>
        <dbReference type="EMBL" id="KAI4821594.1"/>
    </source>
</evidence>
<dbReference type="Proteomes" id="UP001057452">
    <property type="component" value="Chromosome 8"/>
</dbReference>
<keyword evidence="2" id="KW-1185">Reference proteome</keyword>
<proteinExistence type="predicted"/>
<comment type="caution">
    <text evidence="1">The sequence shown here is derived from an EMBL/GenBank/DDBJ whole genome shotgun (WGS) entry which is preliminary data.</text>
</comment>
<reference evidence="1" key="1">
    <citation type="submission" date="2022-05" db="EMBL/GenBank/DDBJ databases">
        <title>Chromosome-level genome of Chaenocephalus aceratus.</title>
        <authorList>
            <person name="Park H."/>
        </authorList>
    </citation>
    <scope>NUCLEOTIDE SEQUENCE</scope>
    <source>
        <strain evidence="1">KU_202001</strain>
    </source>
</reference>
<organism evidence="1 2">
    <name type="scientific">Chaenocephalus aceratus</name>
    <name type="common">Blackfin icefish</name>
    <name type="synonym">Chaenichthys aceratus</name>
    <dbReference type="NCBI Taxonomy" id="36190"/>
    <lineage>
        <taxon>Eukaryota</taxon>
        <taxon>Metazoa</taxon>
        <taxon>Chordata</taxon>
        <taxon>Craniata</taxon>
        <taxon>Vertebrata</taxon>
        <taxon>Euteleostomi</taxon>
        <taxon>Actinopterygii</taxon>
        <taxon>Neopterygii</taxon>
        <taxon>Teleostei</taxon>
        <taxon>Neoteleostei</taxon>
        <taxon>Acanthomorphata</taxon>
        <taxon>Eupercaria</taxon>
        <taxon>Perciformes</taxon>
        <taxon>Notothenioidei</taxon>
        <taxon>Channichthyidae</taxon>
        <taxon>Chaenocephalus</taxon>
    </lineage>
</organism>
<evidence type="ECO:0000313" key="2">
    <source>
        <dbReference type="Proteomes" id="UP001057452"/>
    </source>
</evidence>
<gene>
    <name evidence="1" type="ORF">KUCAC02_007192</name>
</gene>
<accession>A0ACB9X6J0</accession>
<feature type="non-terminal residue" evidence="1">
    <location>
        <position position="1"/>
    </location>
</feature>